<reference evidence="2" key="1">
    <citation type="submission" date="2018-02" db="EMBL/GenBank/DDBJ databases">
        <title>Rhizophora mucronata_Transcriptome.</title>
        <authorList>
            <person name="Meera S.P."/>
            <person name="Sreeshan A."/>
            <person name="Augustine A."/>
        </authorList>
    </citation>
    <scope>NUCLEOTIDE SEQUENCE</scope>
    <source>
        <tissue evidence="2">Leaf</tissue>
    </source>
</reference>
<feature type="region of interest" description="Disordered" evidence="1">
    <location>
        <begin position="1"/>
        <end position="24"/>
    </location>
</feature>
<name>A0A2P2KTY9_RHIMU</name>
<accession>A0A2P2KTY9</accession>
<proteinExistence type="predicted"/>
<feature type="compositionally biased region" description="Basic and acidic residues" evidence="1">
    <location>
        <begin position="12"/>
        <end position="24"/>
    </location>
</feature>
<evidence type="ECO:0000256" key="1">
    <source>
        <dbReference type="SAM" id="MobiDB-lite"/>
    </source>
</evidence>
<organism evidence="2">
    <name type="scientific">Rhizophora mucronata</name>
    <name type="common">Asiatic mangrove</name>
    <dbReference type="NCBI Taxonomy" id="61149"/>
    <lineage>
        <taxon>Eukaryota</taxon>
        <taxon>Viridiplantae</taxon>
        <taxon>Streptophyta</taxon>
        <taxon>Embryophyta</taxon>
        <taxon>Tracheophyta</taxon>
        <taxon>Spermatophyta</taxon>
        <taxon>Magnoliopsida</taxon>
        <taxon>eudicotyledons</taxon>
        <taxon>Gunneridae</taxon>
        <taxon>Pentapetalae</taxon>
        <taxon>rosids</taxon>
        <taxon>fabids</taxon>
        <taxon>Malpighiales</taxon>
        <taxon>Rhizophoraceae</taxon>
        <taxon>Rhizophora</taxon>
    </lineage>
</organism>
<evidence type="ECO:0000313" key="2">
    <source>
        <dbReference type="EMBL" id="MBX09199.1"/>
    </source>
</evidence>
<dbReference type="AlphaFoldDB" id="A0A2P2KTY9"/>
<feature type="compositionally biased region" description="Basic residues" evidence="1">
    <location>
        <begin position="1"/>
        <end position="11"/>
    </location>
</feature>
<protein>
    <submittedName>
        <fullName evidence="2">Uncharacterized protein</fullName>
    </submittedName>
</protein>
<dbReference type="EMBL" id="GGEC01028715">
    <property type="protein sequence ID" value="MBX09199.1"/>
    <property type="molecule type" value="Transcribed_RNA"/>
</dbReference>
<sequence length="24" mass="2989">MAKAKDHFRRRERAEMERNKICVN</sequence>